<dbReference type="Pfam" id="PF00110">
    <property type="entry name" value="wnt"/>
    <property type="match status" value="1"/>
</dbReference>
<evidence type="ECO:0000256" key="7">
    <source>
        <dbReference type="ARBA" id="ARBA00023157"/>
    </source>
</evidence>
<dbReference type="PANTHER" id="PTHR12027:SF72">
    <property type="entry name" value="PROTEIN WNT-6"/>
    <property type="match status" value="1"/>
</dbReference>
<keyword evidence="6 10" id="KW-0879">Wnt signaling pathway</keyword>
<dbReference type="InterPro" id="IPR009143">
    <property type="entry name" value="Wnt6"/>
</dbReference>
<keyword evidence="4" id="KW-0964">Secreted</keyword>
<comment type="subcellular location">
    <subcellularLocation>
        <location evidence="1 10">Secreted</location>
        <location evidence="1 10">Extracellular space</location>
        <location evidence="1 10">Extracellular matrix</location>
    </subcellularLocation>
</comment>
<dbReference type="GO" id="GO:0048513">
    <property type="term" value="P:animal organ development"/>
    <property type="evidence" value="ECO:0007669"/>
    <property type="project" value="UniProtKB-ARBA"/>
</dbReference>
<dbReference type="InterPro" id="IPR043158">
    <property type="entry name" value="Wnt_C"/>
</dbReference>
<keyword evidence="12" id="KW-1185">Reference proteome</keyword>
<comment type="similarity">
    <text evidence="2 10">Belongs to the Wnt family.</text>
</comment>
<dbReference type="PANTHER" id="PTHR12027">
    <property type="entry name" value="WNT RELATED"/>
    <property type="match status" value="1"/>
</dbReference>
<accession>A0AA88SZB4</accession>
<dbReference type="InterPro" id="IPR005817">
    <property type="entry name" value="Wnt"/>
</dbReference>
<dbReference type="GO" id="GO:0060070">
    <property type="term" value="P:canonical Wnt signaling pathway"/>
    <property type="evidence" value="ECO:0007669"/>
    <property type="project" value="TreeGrafter"/>
</dbReference>
<evidence type="ECO:0000256" key="9">
    <source>
        <dbReference type="ARBA" id="ARBA00023288"/>
    </source>
</evidence>
<dbReference type="AlphaFoldDB" id="A0AA88SZB4"/>
<dbReference type="Proteomes" id="UP001187315">
    <property type="component" value="Unassembled WGS sequence"/>
</dbReference>
<evidence type="ECO:0000256" key="4">
    <source>
        <dbReference type="ARBA" id="ARBA00022525"/>
    </source>
</evidence>
<organism evidence="11 12">
    <name type="scientific">Tachysurus vachellii</name>
    <name type="common">Darkbarbel catfish</name>
    <name type="synonym">Pelteobagrus vachellii</name>
    <dbReference type="NCBI Taxonomy" id="175792"/>
    <lineage>
        <taxon>Eukaryota</taxon>
        <taxon>Metazoa</taxon>
        <taxon>Chordata</taxon>
        <taxon>Craniata</taxon>
        <taxon>Vertebrata</taxon>
        <taxon>Euteleostomi</taxon>
        <taxon>Actinopterygii</taxon>
        <taxon>Neopterygii</taxon>
        <taxon>Teleostei</taxon>
        <taxon>Ostariophysi</taxon>
        <taxon>Siluriformes</taxon>
        <taxon>Bagridae</taxon>
        <taxon>Tachysurus</taxon>
    </lineage>
</organism>
<comment type="function">
    <text evidence="10">Ligand for members of the frizzled family of seven transmembrane receptors.</text>
</comment>
<reference evidence="11" key="1">
    <citation type="submission" date="2023-08" db="EMBL/GenBank/DDBJ databases">
        <title>Pelteobagrus vachellii genome.</title>
        <authorList>
            <person name="Liu H."/>
        </authorList>
    </citation>
    <scope>NUCLEOTIDE SEQUENCE</scope>
    <source>
        <strain evidence="11">PRFRI_2022a</strain>
        <tissue evidence="11">Muscle</tissue>
    </source>
</reference>
<dbReference type="GO" id="GO:0005615">
    <property type="term" value="C:extracellular space"/>
    <property type="evidence" value="ECO:0007669"/>
    <property type="project" value="TreeGrafter"/>
</dbReference>
<evidence type="ECO:0000256" key="8">
    <source>
        <dbReference type="ARBA" id="ARBA00023180"/>
    </source>
</evidence>
<evidence type="ECO:0000313" key="11">
    <source>
        <dbReference type="EMBL" id="KAK2857620.1"/>
    </source>
</evidence>
<keyword evidence="5" id="KW-0272">Extracellular matrix</keyword>
<proteinExistence type="inferred from homology"/>
<dbReference type="Gene3D" id="3.30.2460.20">
    <property type="match status" value="1"/>
</dbReference>
<evidence type="ECO:0000313" key="12">
    <source>
        <dbReference type="Proteomes" id="UP001187315"/>
    </source>
</evidence>
<dbReference type="GO" id="GO:0005109">
    <property type="term" value="F:frizzled binding"/>
    <property type="evidence" value="ECO:0007669"/>
    <property type="project" value="TreeGrafter"/>
</dbReference>
<name>A0AA88SZB4_TACVA</name>
<sequence>MCYVVMGSPLLMDPNSICRRSKPAGGAYTELCQTQPEIIQKVAKGARLAIRECQHQFRYQRWNCTGHGKSLGKILQQDIRETAFINGIMAAGVLHAVTWACSQGELLQCGCAAIKSSSGSPKDHAMESSVPAHQDQRWDWGGCGDDVDFGYKISRQFMDTRTRKGRSDIRSLIDLHNNEAGRLAVKTNMRSECKCHGLSGSCTLRSCWMKLPLFRQVGNHLMQSFRMAVRVMGGNDGKSLIPLNWDALPLGAHSLIYSDESPDFCMANRRTGSEGTRGRVCNGTETAPGACDWLCCNKGHEEHTLEYEENCQCQFQWCCEVQCERCAVRKEVNICL</sequence>
<dbReference type="InterPro" id="IPR018161">
    <property type="entry name" value="Wnt_CS"/>
</dbReference>
<evidence type="ECO:0000256" key="2">
    <source>
        <dbReference type="ARBA" id="ARBA00005683"/>
    </source>
</evidence>
<dbReference type="EMBL" id="JAVHJS010000005">
    <property type="protein sequence ID" value="KAK2857620.1"/>
    <property type="molecule type" value="Genomic_DNA"/>
</dbReference>
<evidence type="ECO:0000256" key="1">
    <source>
        <dbReference type="ARBA" id="ARBA00004498"/>
    </source>
</evidence>
<dbReference type="PROSITE" id="PS00246">
    <property type="entry name" value="WNT1"/>
    <property type="match status" value="1"/>
</dbReference>
<gene>
    <name evidence="11" type="ORF">Q7C36_005539</name>
</gene>
<dbReference type="GO" id="GO:0030182">
    <property type="term" value="P:neuron differentiation"/>
    <property type="evidence" value="ECO:0007669"/>
    <property type="project" value="TreeGrafter"/>
</dbReference>
<keyword evidence="3 10" id="KW-0217">Developmental protein</keyword>
<comment type="caution">
    <text evidence="11">The sequence shown here is derived from an EMBL/GenBank/DDBJ whole genome shotgun (WGS) entry which is preliminary data.</text>
</comment>
<dbReference type="CDD" id="cd19338">
    <property type="entry name" value="Wnt_Wnt6"/>
    <property type="match status" value="1"/>
</dbReference>
<evidence type="ECO:0000256" key="6">
    <source>
        <dbReference type="ARBA" id="ARBA00022687"/>
    </source>
</evidence>
<evidence type="ECO:0000256" key="3">
    <source>
        <dbReference type="ARBA" id="ARBA00022473"/>
    </source>
</evidence>
<dbReference type="PRINTS" id="PR01349">
    <property type="entry name" value="WNTPROTEIN"/>
</dbReference>
<dbReference type="GO" id="GO:0005125">
    <property type="term" value="F:cytokine activity"/>
    <property type="evidence" value="ECO:0007669"/>
    <property type="project" value="TreeGrafter"/>
</dbReference>
<dbReference type="SMART" id="SM00097">
    <property type="entry name" value="WNT1"/>
    <property type="match status" value="1"/>
</dbReference>
<keyword evidence="9" id="KW-0449">Lipoprotein</keyword>
<keyword evidence="8" id="KW-0325">Glycoprotein</keyword>
<keyword evidence="7" id="KW-1015">Disulfide bond</keyword>
<evidence type="ECO:0000256" key="10">
    <source>
        <dbReference type="RuleBase" id="RU003500"/>
    </source>
</evidence>
<protein>
    <recommendedName>
        <fullName evidence="10">Protein Wnt</fullName>
    </recommendedName>
</protein>
<evidence type="ECO:0000256" key="5">
    <source>
        <dbReference type="ARBA" id="ARBA00022530"/>
    </source>
</evidence>
<dbReference type="FunFam" id="3.30.2460.20:FF:000001">
    <property type="entry name" value="Wnt homolog"/>
    <property type="match status" value="1"/>
</dbReference>
<dbReference type="GO" id="GO:0045165">
    <property type="term" value="P:cell fate commitment"/>
    <property type="evidence" value="ECO:0007669"/>
    <property type="project" value="TreeGrafter"/>
</dbReference>